<evidence type="ECO:0000313" key="3">
    <source>
        <dbReference type="Proteomes" id="UP000594638"/>
    </source>
</evidence>
<evidence type="ECO:0000256" key="1">
    <source>
        <dbReference type="SAM" id="MobiDB-lite"/>
    </source>
</evidence>
<keyword evidence="3" id="KW-1185">Reference proteome</keyword>
<dbReference type="Gramene" id="OE9A120011T1">
    <property type="protein sequence ID" value="OE9A120011C1"/>
    <property type="gene ID" value="OE9A120011"/>
</dbReference>
<feature type="region of interest" description="Disordered" evidence="1">
    <location>
        <begin position="12"/>
        <end position="32"/>
    </location>
</feature>
<dbReference type="Proteomes" id="UP000594638">
    <property type="component" value="Unassembled WGS sequence"/>
</dbReference>
<evidence type="ECO:0000313" key="2">
    <source>
        <dbReference type="EMBL" id="CAA2955720.1"/>
    </source>
</evidence>
<proteinExistence type="predicted"/>
<sequence length="129" mass="14996">MEMVQPYMDGVLYNRPQQPSLSRNSRSSKINRTVKKSKPCILMITDGWLGHSNDIEDDGNDDDDFVDPPLRRQRTLFSVRSSIDPLMELDKMYVKLLMDQLLKHEVTDLRKNNTELSTKINDVKEQLLS</sequence>
<feature type="compositionally biased region" description="Polar residues" evidence="1">
    <location>
        <begin position="15"/>
        <end position="31"/>
    </location>
</feature>
<reference evidence="2 3" key="1">
    <citation type="submission" date="2019-12" db="EMBL/GenBank/DDBJ databases">
        <authorList>
            <person name="Alioto T."/>
            <person name="Alioto T."/>
            <person name="Gomez Garrido J."/>
        </authorList>
    </citation>
    <scope>NUCLEOTIDE SEQUENCE [LARGE SCALE GENOMIC DNA]</scope>
</reference>
<organism evidence="2 3">
    <name type="scientific">Olea europaea subsp. europaea</name>
    <dbReference type="NCBI Taxonomy" id="158383"/>
    <lineage>
        <taxon>Eukaryota</taxon>
        <taxon>Viridiplantae</taxon>
        <taxon>Streptophyta</taxon>
        <taxon>Embryophyta</taxon>
        <taxon>Tracheophyta</taxon>
        <taxon>Spermatophyta</taxon>
        <taxon>Magnoliopsida</taxon>
        <taxon>eudicotyledons</taxon>
        <taxon>Gunneridae</taxon>
        <taxon>Pentapetalae</taxon>
        <taxon>asterids</taxon>
        <taxon>lamiids</taxon>
        <taxon>Lamiales</taxon>
        <taxon>Oleaceae</taxon>
        <taxon>Oleeae</taxon>
        <taxon>Olea</taxon>
    </lineage>
</organism>
<comment type="caution">
    <text evidence="2">The sequence shown here is derived from an EMBL/GenBank/DDBJ whole genome shotgun (WGS) entry which is preliminary data.</text>
</comment>
<accession>A0A8S0PN42</accession>
<dbReference type="AlphaFoldDB" id="A0A8S0PN42"/>
<protein>
    <submittedName>
        <fullName evidence="2">Uncharacterized protein</fullName>
    </submittedName>
</protein>
<name>A0A8S0PN42_OLEEU</name>
<dbReference type="EMBL" id="CACTIH010000160">
    <property type="protein sequence ID" value="CAA2955720.1"/>
    <property type="molecule type" value="Genomic_DNA"/>
</dbReference>
<gene>
    <name evidence="2" type="ORF">OLEA9_A120011</name>
</gene>